<feature type="compositionally biased region" description="Basic and acidic residues" evidence="3">
    <location>
        <begin position="323"/>
        <end position="332"/>
    </location>
</feature>
<feature type="compositionally biased region" description="Basic and acidic residues" evidence="3">
    <location>
        <begin position="202"/>
        <end position="217"/>
    </location>
</feature>
<feature type="compositionally biased region" description="Polar residues" evidence="3">
    <location>
        <begin position="1993"/>
        <end position="2007"/>
    </location>
</feature>
<comment type="subcellular location">
    <subcellularLocation>
        <location evidence="1">Nucleus</location>
    </subcellularLocation>
</comment>
<protein>
    <submittedName>
        <fullName evidence="6">Uncharacterized protein</fullName>
    </submittedName>
</protein>
<feature type="compositionally biased region" description="Basic and acidic residues" evidence="3">
    <location>
        <begin position="1285"/>
        <end position="1305"/>
    </location>
</feature>
<feature type="compositionally biased region" description="Low complexity" evidence="3">
    <location>
        <begin position="304"/>
        <end position="314"/>
    </location>
</feature>
<feature type="region of interest" description="Disordered" evidence="3">
    <location>
        <begin position="2213"/>
        <end position="2331"/>
    </location>
</feature>
<feature type="compositionally biased region" description="Basic and acidic residues" evidence="3">
    <location>
        <begin position="1383"/>
        <end position="1399"/>
    </location>
</feature>
<feature type="compositionally biased region" description="Polar residues" evidence="3">
    <location>
        <begin position="1726"/>
        <end position="1737"/>
    </location>
</feature>
<accession>A0A0G4GH62</accession>
<feature type="compositionally biased region" description="Basic and acidic residues" evidence="3">
    <location>
        <begin position="1"/>
        <end position="10"/>
    </location>
</feature>
<name>A0A0G4GH62_9ALVE</name>
<feature type="compositionally biased region" description="Basic residues" evidence="3">
    <location>
        <begin position="1827"/>
        <end position="1846"/>
    </location>
</feature>
<feature type="compositionally biased region" description="Low complexity" evidence="3">
    <location>
        <begin position="1234"/>
        <end position="1244"/>
    </location>
</feature>
<feature type="domain" description="DDT" evidence="4">
    <location>
        <begin position="401"/>
        <end position="455"/>
    </location>
</feature>
<proteinExistence type="predicted"/>
<feature type="compositionally biased region" description="Basic and acidic residues" evidence="3">
    <location>
        <begin position="234"/>
        <end position="251"/>
    </location>
</feature>
<feature type="region of interest" description="Disordered" evidence="3">
    <location>
        <begin position="1121"/>
        <end position="1399"/>
    </location>
</feature>
<feature type="region of interest" description="Disordered" evidence="3">
    <location>
        <begin position="1"/>
        <end position="26"/>
    </location>
</feature>
<evidence type="ECO:0000259" key="4">
    <source>
        <dbReference type="Pfam" id="PF02791"/>
    </source>
</evidence>
<feature type="compositionally biased region" description="Polar residues" evidence="3">
    <location>
        <begin position="2015"/>
        <end position="2033"/>
    </location>
</feature>
<evidence type="ECO:0000256" key="3">
    <source>
        <dbReference type="SAM" id="MobiDB-lite"/>
    </source>
</evidence>
<feature type="compositionally biased region" description="Acidic residues" evidence="3">
    <location>
        <begin position="1877"/>
        <end position="1887"/>
    </location>
</feature>
<feature type="compositionally biased region" description="Polar residues" evidence="3">
    <location>
        <begin position="2153"/>
        <end position="2165"/>
    </location>
</feature>
<feature type="region of interest" description="Disordered" evidence="3">
    <location>
        <begin position="808"/>
        <end position="830"/>
    </location>
</feature>
<feature type="compositionally biased region" description="Polar residues" evidence="3">
    <location>
        <begin position="2111"/>
        <end position="2123"/>
    </location>
</feature>
<dbReference type="PANTHER" id="PTHR36812">
    <property type="entry name" value="NEUROFILAMENT TRIPLET M PROTEIN-LIKE PROTEIN"/>
    <property type="match status" value="1"/>
</dbReference>
<feature type="compositionally biased region" description="Low complexity" evidence="3">
    <location>
        <begin position="253"/>
        <end position="271"/>
    </location>
</feature>
<feature type="compositionally biased region" description="Acidic residues" evidence="3">
    <location>
        <begin position="871"/>
        <end position="884"/>
    </location>
</feature>
<keyword evidence="2" id="KW-0539">Nucleus</keyword>
<feature type="compositionally biased region" description="Basic and acidic residues" evidence="3">
    <location>
        <begin position="1550"/>
        <end position="1564"/>
    </location>
</feature>
<feature type="compositionally biased region" description="Basic and acidic residues" evidence="3">
    <location>
        <begin position="1693"/>
        <end position="1710"/>
    </location>
</feature>
<feature type="compositionally biased region" description="Basic residues" evidence="3">
    <location>
        <begin position="218"/>
        <end position="233"/>
    </location>
</feature>
<dbReference type="PANTHER" id="PTHR36812:SF9">
    <property type="entry name" value="MYB-LIKE PROTEIN X ISOFORM X1"/>
    <property type="match status" value="1"/>
</dbReference>
<dbReference type="Pfam" id="PF02791">
    <property type="entry name" value="DDT"/>
    <property type="match status" value="1"/>
</dbReference>
<feature type="compositionally biased region" description="Basic and acidic residues" evidence="3">
    <location>
        <begin position="1525"/>
        <end position="1543"/>
    </location>
</feature>
<feature type="region of interest" description="Disordered" evidence="3">
    <location>
        <begin position="676"/>
        <end position="695"/>
    </location>
</feature>
<organism evidence="6">
    <name type="scientific">Chromera velia CCMP2878</name>
    <dbReference type="NCBI Taxonomy" id="1169474"/>
    <lineage>
        <taxon>Eukaryota</taxon>
        <taxon>Sar</taxon>
        <taxon>Alveolata</taxon>
        <taxon>Colpodellida</taxon>
        <taxon>Chromeraceae</taxon>
        <taxon>Chromera</taxon>
    </lineage>
</organism>
<feature type="compositionally biased region" description="Acidic residues" evidence="3">
    <location>
        <begin position="1569"/>
        <end position="1591"/>
    </location>
</feature>
<evidence type="ECO:0000256" key="1">
    <source>
        <dbReference type="ARBA" id="ARBA00004123"/>
    </source>
</evidence>
<evidence type="ECO:0000256" key="2">
    <source>
        <dbReference type="ARBA" id="ARBA00023242"/>
    </source>
</evidence>
<evidence type="ECO:0000313" key="6">
    <source>
        <dbReference type="EMBL" id="CEM29016.1"/>
    </source>
</evidence>
<feature type="compositionally biased region" description="Basic and acidic residues" evidence="3">
    <location>
        <begin position="1245"/>
        <end position="1264"/>
    </location>
</feature>
<feature type="compositionally biased region" description="Basic and acidic residues" evidence="3">
    <location>
        <begin position="1783"/>
        <end position="1794"/>
    </location>
</feature>
<feature type="domain" description="WHIM2" evidence="5">
    <location>
        <begin position="840"/>
        <end position="933"/>
    </location>
</feature>
<feature type="compositionally biased region" description="Low complexity" evidence="3">
    <location>
        <begin position="2098"/>
        <end position="2110"/>
    </location>
</feature>
<feature type="compositionally biased region" description="Pro residues" evidence="3">
    <location>
        <begin position="2059"/>
        <end position="2068"/>
    </location>
</feature>
<feature type="compositionally biased region" description="Basic and acidic residues" evidence="3">
    <location>
        <begin position="513"/>
        <end position="539"/>
    </location>
</feature>
<feature type="compositionally biased region" description="Low complexity" evidence="3">
    <location>
        <begin position="2074"/>
        <end position="2086"/>
    </location>
</feature>
<dbReference type="Pfam" id="PF15613">
    <property type="entry name" value="WSD"/>
    <property type="match status" value="1"/>
</dbReference>
<evidence type="ECO:0000259" key="5">
    <source>
        <dbReference type="Pfam" id="PF15613"/>
    </source>
</evidence>
<feature type="compositionally biased region" description="Gly residues" evidence="3">
    <location>
        <begin position="109"/>
        <end position="121"/>
    </location>
</feature>
<dbReference type="GO" id="GO:0005634">
    <property type="term" value="C:nucleus"/>
    <property type="evidence" value="ECO:0007669"/>
    <property type="project" value="UniProtKB-SubCell"/>
</dbReference>
<dbReference type="InterPro" id="IPR018501">
    <property type="entry name" value="DDT_dom"/>
</dbReference>
<feature type="compositionally biased region" description="Acidic residues" evidence="3">
    <location>
        <begin position="1660"/>
        <end position="1671"/>
    </location>
</feature>
<feature type="compositionally biased region" description="Polar residues" evidence="3">
    <location>
        <begin position="1897"/>
        <end position="1907"/>
    </location>
</feature>
<sequence length="2331" mass="255933">MRQETPDKGELVGQGPLFSSSFLGNAERSPPLRCILHLASSLEGLAQENPYHSPPNPSRPRVCSDAQDSGGAASKSQAPARQPNGLPAPPASAPQDGSSDLGGALSDGKGAGKSGGRGGSSSLGDSPPPASSSAAAPRRSVRVEIEAIRKQEKEKEEAKKKEKERQRERERKEKLRLEREREKEAAEQEERRKAASSLALGSEKKAKDKEVLKDHSKSVSKKKKKKEKSKKSHHSSESHDKNTDREKDKGKSKSSSSSSSSSSAAVPSKSAGQTHITSFFSKADQKDEMSDAKILAALSKRPQASSSHAAAAAAAGGGHSKHKEKEALVEKVSHKKKPRLPPQPAVEFPVEDSLLFDGNLKHQKMYGPIPKEQCEVAIADENPAEVFAGLGLEEMPFASTDLMAVYSFLRGFSQELRLFPFTPGAFVAALKDDGKEDKPMPPLLWAVLLNLLDMCLAAIPPEWMDEQRREYTEQINEMEEGDRWEMIGQAQEQEEQGEEGEEEDTDETMGVEEEGKGGREKRAQKAGESGTREKGKERSLPLNPYLLETHLQSQRDGIRPEGLDILTFGNWADLLARLSENPRVRNLLFRPPLPSYEEGNGLKNPDEGVEGMPTEEAVSNADLASSLRQLSLRDFRLLRPADKVTILRLLVDVLFESELPRLWVDERAEIIRQKQKEVEEQRKADKELEKDEEERRMKYDNLMAEKRFREAAELKKKKKAPPPLSEIKDPKLREITLQIATVEADYVARKEERERAKKIPPTERQLGALKEQWKLEAVKEREKLETKKQQLEDPAWFERLAELNSLERKVGDDERKRKKRDERREALEKSLEGALDEMAVRVEPLGHDRHKVSYWRFAFVHERLFRLKEGGDEDEEEEDGEDESMASPPQHQEQQGHPQWEAFVYRESLEDLERSLCEKGKREKDLKENILSRKAAFTEHMKERPAPAPPAPEGDAALAKALEEERQGPTLRVRQTRHGSAVTSFKIPDTPCDDPWEYKNHFRQWIGPLEDCRIPRELQHWLLQEHEARQFDMEPAPKSHLEAASKTFERMSQVLTESDTVEEVFLWEKDDPGREAVENVADRIFEDPDGSAVSPNKDCEENVERVRKVLQEFEETLRAASMRMRHAREEAKKEREKKERAQSLALAGLPPQPSGPVVGEGEVSVVPGQQNSAQTAAGTASSSAAVEQGPQAANPSVSHTGAAPSSLPPTSVSPRPSAESAQRVGEGGQDTGTSSASSSSSASAADERRRREGEIGADDVDMKEATAPASSLPTAKVKEEEEEEKIPPKPEVGDKEKPEENKCGKDPPPPGALEEKGKQQAAEGGEGSNDVKTSGGSQDSLQGESNKENLQAPMQKTSSTSQQPDEFSAPVGDPAGDRTNGVKSEEGKEDDKGKDKSIETDAPDVLMHPAGDQPLEVKAQPSLHPHEEDKDAFAFTAPSASPLPAAELIETAHEYLFTSVYEAKQWRDEVASAHTLSTLCSCAVWLALRLSVKLKRAAYMVKAQETRRQKREKFLLGLEGVEEGGEAKRQKTRADIQREERERRLRKRARREERRRMREERRAAGIENVSEDSDSMEEDENDPDSSDDESQPFEIPFRRVGARRPARRGADAYGYGNRYGGGGGMVDWEEEDPYATRRSNRIQTLNQTRGGRVKYRMDENFWDEEESGGEAEDPHGRRRRGGREGLPAPQAQESRETRIMRQRNERAQRERLRHMRAQQGFDEEVSLSQQHSASPMPTSGGEGGAHVAADIYGDDDEDALLLPDAGRRRMRGRPRGALTTRRPSLDPHAQEGGEPKGPTLTKSGRVVREKKVQDLSPPPSGASLGRARTRGRGRGVRGRGRGRGGRGGRSAEEGHDEAEFIDSSASPPRRKSPEAPEWSEDDEDEDMPPGVLPNKPQIRSQNASTSPLKKRQRVGGASPSPSHPGKGKGSAAAARAQNSSPYSSIPVPNIGFMPAASQDYLMHYQPHPPQQRQGDRTRSVESSPTPPRGAASAQPSQTPPLSRQPSATFHAMHAANNQQNSSSPLHPEMQQQHPFMFSSPFHAPQARGGFGGYFGSPSGFPPQLPPGMSPHFLPPGSSHPPGMSSRPFPPLPLTQAAPDSSSLSQSHPPSNTAQAPAQATHNTGDPEASPAGESSNHQQQQPPPSEGDREGGQTRQQPHSASSQRLAGAPAPLQIRPPGPYHFPAHFSGQMPPSFMPPHASAYYHHMHPSMGYPHGMHPLSPPLHMSSNPQSQTQQPRPPQQPANPHNQEASPSRPPAHPQQHFAAPPRLSASASSSAAPFPFPPSAAMAAASALPPGGAPGPAAAGAPAASVPEAGTSHQGAPGAEGPAG</sequence>
<feature type="region of interest" description="Disordered" evidence="3">
    <location>
        <begin position="1525"/>
        <end position="1625"/>
    </location>
</feature>
<feature type="compositionally biased region" description="Low complexity" evidence="3">
    <location>
        <begin position="1155"/>
        <end position="1185"/>
    </location>
</feature>
<feature type="compositionally biased region" description="Low complexity" evidence="3">
    <location>
        <begin position="122"/>
        <end position="138"/>
    </location>
</feature>
<feature type="region of interest" description="Disordered" evidence="3">
    <location>
        <begin position="869"/>
        <end position="902"/>
    </location>
</feature>
<feature type="compositionally biased region" description="Low complexity" evidence="3">
    <location>
        <begin position="2227"/>
        <end position="2236"/>
    </location>
</feature>
<feature type="region of interest" description="Disordered" evidence="3">
    <location>
        <begin position="1660"/>
        <end position="2199"/>
    </location>
</feature>
<dbReference type="EMBL" id="CDMZ01001209">
    <property type="protein sequence ID" value="CEM29016.1"/>
    <property type="molecule type" value="Genomic_DNA"/>
</dbReference>
<feature type="compositionally biased region" description="Acidic residues" evidence="3">
    <location>
        <begin position="492"/>
        <end position="512"/>
    </location>
</feature>
<dbReference type="InterPro" id="IPR028941">
    <property type="entry name" value="WHIM2_dom"/>
</dbReference>
<reference evidence="6" key="1">
    <citation type="submission" date="2014-11" db="EMBL/GenBank/DDBJ databases">
        <authorList>
            <person name="Otto D Thomas"/>
            <person name="Naeem Raeece"/>
        </authorList>
    </citation>
    <scope>NUCLEOTIDE SEQUENCE</scope>
</reference>
<feature type="compositionally biased region" description="Low complexity" evidence="3">
    <location>
        <begin position="888"/>
        <end position="899"/>
    </location>
</feature>
<dbReference type="VEuPathDB" id="CryptoDB:Cvel_21890"/>
<feature type="region of interest" description="Disordered" evidence="3">
    <location>
        <begin position="490"/>
        <end position="541"/>
    </location>
</feature>
<gene>
    <name evidence="6" type="ORF">Cvel_21890</name>
</gene>
<feature type="compositionally biased region" description="Basic and acidic residues" evidence="3">
    <location>
        <begin position="1127"/>
        <end position="1141"/>
    </location>
</feature>
<feature type="compositionally biased region" description="Low complexity" evidence="3">
    <location>
        <begin position="2260"/>
        <end position="2317"/>
    </location>
</feature>
<feature type="region of interest" description="Disordered" evidence="3">
    <location>
        <begin position="46"/>
        <end position="344"/>
    </location>
</feature>
<feature type="compositionally biased region" description="Low complexity" evidence="3">
    <location>
        <begin position="96"/>
        <end position="108"/>
    </location>
</feature>
<feature type="compositionally biased region" description="Polar residues" evidence="3">
    <location>
        <begin position="1330"/>
        <end position="1365"/>
    </location>
</feature>
<feature type="compositionally biased region" description="Basic and acidic residues" evidence="3">
    <location>
        <begin position="141"/>
        <end position="193"/>
    </location>
</feature>